<dbReference type="InterPro" id="IPR013108">
    <property type="entry name" value="Amidohydro_3"/>
</dbReference>
<dbReference type="Gene3D" id="3.20.20.140">
    <property type="entry name" value="Metal-dependent hydrolases"/>
    <property type="match status" value="1"/>
</dbReference>
<dbReference type="InterPro" id="IPR011059">
    <property type="entry name" value="Metal-dep_hydrolase_composite"/>
</dbReference>
<gene>
    <name evidence="2" type="ORF">GCM10025778_35660</name>
</gene>
<organism evidence="2 3">
    <name type="scientific">Paeniglutamicibacter antarcticus</name>
    <dbReference type="NCBI Taxonomy" id="494023"/>
    <lineage>
        <taxon>Bacteria</taxon>
        <taxon>Bacillati</taxon>
        <taxon>Actinomycetota</taxon>
        <taxon>Actinomycetes</taxon>
        <taxon>Micrococcales</taxon>
        <taxon>Micrococcaceae</taxon>
        <taxon>Paeniglutamicibacter</taxon>
    </lineage>
</organism>
<evidence type="ECO:0000313" key="3">
    <source>
        <dbReference type="Proteomes" id="UP001501257"/>
    </source>
</evidence>
<keyword evidence="3" id="KW-1185">Reference proteome</keyword>
<dbReference type="RefSeq" id="WP_210100774.1">
    <property type="nucleotide sequence ID" value="NZ_BAABLK010000093.1"/>
</dbReference>
<feature type="domain" description="Amidohydrolase 3" evidence="1">
    <location>
        <begin position="48"/>
        <end position="532"/>
    </location>
</feature>
<dbReference type="Proteomes" id="UP001501257">
    <property type="component" value="Unassembled WGS sequence"/>
</dbReference>
<name>A0ABP9TTL6_9MICC</name>
<dbReference type="Gene3D" id="3.10.310.70">
    <property type="match status" value="1"/>
</dbReference>
<sequence>MSLELYRNGSIYSPADPFATAMLVEGGTVAWIGSESAAGSLLDARMAEIDLQGALVTPAFVDSHVHLSSLGSKLNGLDLGGARSVEELLSLVAAAAADTTGILIGAGWDETRFASGQLPTAEQLQKAAPDREVYLARIDLHSALLSPGLAHRIGLLEGPEYTGSLVRGNAHERVRDAVFVYDPDTNAKNRELALAHMASTGHGTVVEMAAEHIGGRKDLEGILGRGEAAKAMSPEVFAYWGELVSTREEASSLLSSFNSAAMVGLGGDLNIDGSIGSRTALLRTDYTDAAGQRGASYLDVEQVSAHVAACSLAGIPASFHVIGDAGLDLALEGFSKAVESVGLAKVQAGRHRLEHVEMVDEAAREKMLNFAMTASMQPGFDAAWGRGDGLYQQRLGKTRAGAMNGVGQFLASGVPVVIGSDAPVTPVNPWATVKACLELSDPRARISARAAFMAHTRSGFRALGSANPMAGQLVNGAEATFAIWDAAELSVQTPDLRVSSWSTDARAGTPMLPVLEDDLPSCLRTVRAGNVLFDSMGKA</sequence>
<dbReference type="InterPro" id="IPR032466">
    <property type="entry name" value="Metal_Hydrolase"/>
</dbReference>
<accession>A0ABP9TTL6</accession>
<dbReference type="Pfam" id="PF07969">
    <property type="entry name" value="Amidohydro_3"/>
    <property type="match status" value="1"/>
</dbReference>
<proteinExistence type="predicted"/>
<protein>
    <submittedName>
        <fullName evidence="2">Amidohydrolase</fullName>
    </submittedName>
</protein>
<evidence type="ECO:0000313" key="2">
    <source>
        <dbReference type="EMBL" id="GAA5229027.1"/>
    </source>
</evidence>
<comment type="caution">
    <text evidence="2">The sequence shown here is derived from an EMBL/GenBank/DDBJ whole genome shotgun (WGS) entry which is preliminary data.</text>
</comment>
<dbReference type="SUPFAM" id="SSF51338">
    <property type="entry name" value="Composite domain of metallo-dependent hydrolases"/>
    <property type="match status" value="1"/>
</dbReference>
<dbReference type="SUPFAM" id="SSF51556">
    <property type="entry name" value="Metallo-dependent hydrolases"/>
    <property type="match status" value="1"/>
</dbReference>
<dbReference type="PANTHER" id="PTHR22642:SF2">
    <property type="entry name" value="PROTEIN LONG AFTER FAR-RED 3"/>
    <property type="match status" value="1"/>
</dbReference>
<reference evidence="3" key="1">
    <citation type="journal article" date="2019" name="Int. J. Syst. Evol. Microbiol.">
        <title>The Global Catalogue of Microorganisms (GCM) 10K type strain sequencing project: providing services to taxonomists for standard genome sequencing and annotation.</title>
        <authorList>
            <consortium name="The Broad Institute Genomics Platform"/>
            <consortium name="The Broad Institute Genome Sequencing Center for Infectious Disease"/>
            <person name="Wu L."/>
            <person name="Ma J."/>
        </authorList>
    </citation>
    <scope>NUCLEOTIDE SEQUENCE [LARGE SCALE GENOMIC DNA]</scope>
    <source>
        <strain evidence="3">JCM 18952</strain>
    </source>
</reference>
<dbReference type="EMBL" id="BAABLK010000093">
    <property type="protein sequence ID" value="GAA5229027.1"/>
    <property type="molecule type" value="Genomic_DNA"/>
</dbReference>
<dbReference type="PANTHER" id="PTHR22642">
    <property type="entry name" value="IMIDAZOLONEPROPIONASE"/>
    <property type="match status" value="1"/>
</dbReference>
<evidence type="ECO:0000259" key="1">
    <source>
        <dbReference type="Pfam" id="PF07969"/>
    </source>
</evidence>
<dbReference type="Gene3D" id="2.30.40.10">
    <property type="entry name" value="Urease, subunit C, domain 1"/>
    <property type="match status" value="1"/>
</dbReference>